<dbReference type="Proteomes" id="UP000060778">
    <property type="component" value="Chromosome"/>
</dbReference>
<dbReference type="GeneID" id="30679639"/>
<dbReference type="AlphaFoldDB" id="A0A0U2VDQ5"/>
<keyword evidence="3" id="KW-1185">Reference proteome</keyword>
<reference evidence="2 3" key="1">
    <citation type="submission" date="2013-11" db="EMBL/GenBank/DDBJ databases">
        <title>Comparative genomics of Ignicoccus.</title>
        <authorList>
            <person name="Podar M."/>
        </authorList>
    </citation>
    <scope>NUCLEOTIDE SEQUENCE [LARGE SCALE GENOMIC DNA]</scope>
    <source>
        <strain evidence="2 3">DSM 13165</strain>
    </source>
</reference>
<keyword evidence="1" id="KW-0472">Membrane</keyword>
<gene>
    <name evidence="2" type="ORF">EYM_01115</name>
</gene>
<accession>A0A0U2VDQ5</accession>
<protein>
    <submittedName>
        <fullName evidence="2">Uncharacterized protein</fullName>
    </submittedName>
</protein>
<keyword evidence="1" id="KW-0812">Transmembrane</keyword>
<organism evidence="2 3">
    <name type="scientific">Ignicoccus islandicus DSM 13165</name>
    <dbReference type="NCBI Taxonomy" id="940295"/>
    <lineage>
        <taxon>Archaea</taxon>
        <taxon>Thermoproteota</taxon>
        <taxon>Thermoprotei</taxon>
        <taxon>Desulfurococcales</taxon>
        <taxon>Desulfurococcaceae</taxon>
        <taxon>Ignicoccus</taxon>
    </lineage>
</organism>
<name>A0A0U2VDQ5_9CREN</name>
<dbReference type="EMBL" id="CP006867">
    <property type="protein sequence ID" value="ALU12178.1"/>
    <property type="molecule type" value="Genomic_DNA"/>
</dbReference>
<feature type="transmembrane region" description="Helical" evidence="1">
    <location>
        <begin position="7"/>
        <end position="27"/>
    </location>
</feature>
<keyword evidence="1" id="KW-1133">Transmembrane helix</keyword>
<dbReference type="STRING" id="940295.EYM_01115"/>
<sequence>MRGQVELVAYLALALAMLSILTSYYFYSSLKSEVEAVQQASKIAMKASEPHLTTQRIENVVCLSSGGDIEFLLSNPTEKELNLTLVLVAPVGITLKYDNLQVSGPSPLEVTESVPPNSSAVLEVKVLASKEGTYFLLGKAIYGGKETSIQYPFIFYKCR</sequence>
<dbReference type="KEGG" id="iis:EYM_01115"/>
<evidence type="ECO:0000313" key="2">
    <source>
        <dbReference type="EMBL" id="ALU12178.1"/>
    </source>
</evidence>
<evidence type="ECO:0000313" key="3">
    <source>
        <dbReference type="Proteomes" id="UP000060778"/>
    </source>
</evidence>
<proteinExistence type="predicted"/>
<evidence type="ECO:0000256" key="1">
    <source>
        <dbReference type="SAM" id="Phobius"/>
    </source>
</evidence>
<dbReference type="RefSeq" id="WP_075049282.1">
    <property type="nucleotide sequence ID" value="NZ_CP006867.1"/>
</dbReference>